<comment type="similarity">
    <text evidence="1">Belongs to the peptidase S28 family.</text>
</comment>
<dbReference type="InterPro" id="IPR008758">
    <property type="entry name" value="Peptidase_S28"/>
</dbReference>
<evidence type="ECO:0000256" key="5">
    <source>
        <dbReference type="ARBA" id="ARBA00023180"/>
    </source>
</evidence>
<evidence type="ECO:0000313" key="8">
    <source>
        <dbReference type="Proteomes" id="UP000241769"/>
    </source>
</evidence>
<dbReference type="EMBL" id="MDYQ01000037">
    <property type="protein sequence ID" value="PRP85970.1"/>
    <property type="molecule type" value="Genomic_DNA"/>
</dbReference>
<evidence type="ECO:0000256" key="2">
    <source>
        <dbReference type="ARBA" id="ARBA00022670"/>
    </source>
</evidence>
<dbReference type="Pfam" id="PF05577">
    <property type="entry name" value="Peptidase_S28"/>
    <property type="match status" value="1"/>
</dbReference>
<dbReference type="Gene3D" id="3.40.50.1820">
    <property type="entry name" value="alpha/beta hydrolase"/>
    <property type="match status" value="1"/>
</dbReference>
<keyword evidence="4" id="KW-0378">Hydrolase</keyword>
<evidence type="ECO:0000256" key="6">
    <source>
        <dbReference type="SAM" id="SignalP"/>
    </source>
</evidence>
<dbReference type="InterPro" id="IPR029058">
    <property type="entry name" value="AB_hydrolase_fold"/>
</dbReference>
<dbReference type="PANTHER" id="PTHR11010">
    <property type="entry name" value="PROTEASE S28 PRO-X CARBOXYPEPTIDASE-RELATED"/>
    <property type="match status" value="1"/>
</dbReference>
<comment type="caution">
    <text evidence="7">The sequence shown here is derived from an EMBL/GenBank/DDBJ whole genome shotgun (WGS) entry which is preliminary data.</text>
</comment>
<keyword evidence="5" id="KW-0325">Glycoprotein</keyword>
<feature type="chain" id="PRO_5015189147" evidence="6">
    <location>
        <begin position="16"/>
        <end position="453"/>
    </location>
</feature>
<name>A0A2P6NPT8_9EUKA</name>
<keyword evidence="3 6" id="KW-0732">Signal</keyword>
<dbReference type="AlphaFoldDB" id="A0A2P6NPT8"/>
<gene>
    <name evidence="7" type="ORF">PROFUN_06092</name>
</gene>
<evidence type="ECO:0000256" key="3">
    <source>
        <dbReference type="ARBA" id="ARBA00022729"/>
    </source>
</evidence>
<dbReference type="GO" id="GO:0008239">
    <property type="term" value="F:dipeptidyl-peptidase activity"/>
    <property type="evidence" value="ECO:0007669"/>
    <property type="project" value="TreeGrafter"/>
</dbReference>
<dbReference type="OrthoDB" id="1735038at2759"/>
<keyword evidence="8" id="KW-1185">Reference proteome</keyword>
<sequence length="453" mass="50411">MRGIIFLLLVTLCYSARFFPSVLQPQAIDFPVQFFNQTLDHFNPTDSRTFTQRYWVNDKHWSGGDAPIILYINGEGPVSGPPSASDDFVVTLADNLQATIVTLEHRYYGDSSPFDDLTVENLRYLTVEQALRDLENFVLSFREGLRVGDNANAEFKIFNIGVSYSGALSAWFRLKYPHVTEGSIASSGVVNAILEFDQFDAQIVSATGSACSTVLLKTMRQLESLISNNDTNLSTKSKFLADMLSDADFYLMMGDVTGELVQYGHQADLCTPLVTSNGIDLVEVLANITVNSWSGKFGMAYQYGQDHLKKTPHVVEWADRQWWWQTCTELAYFQVAPKQNSVRSSTVDIGYFRSLCSNVFGEGTWPNTKAFNNAYGGNQTAATKVFFSNGSQDPWKWASVTDSLGMLEPAVVISCDNCGHGVLIRGCPGGCSPSDKLNQEREKAMKYVQQWLL</sequence>
<dbReference type="SUPFAM" id="SSF53474">
    <property type="entry name" value="alpha/beta-Hydrolases"/>
    <property type="match status" value="1"/>
</dbReference>
<keyword evidence="2" id="KW-0645">Protease</keyword>
<reference evidence="7 8" key="1">
    <citation type="journal article" date="2018" name="Genome Biol. Evol.">
        <title>Multiple Roots of Fruiting Body Formation in Amoebozoa.</title>
        <authorList>
            <person name="Hillmann F."/>
            <person name="Forbes G."/>
            <person name="Novohradska S."/>
            <person name="Ferling I."/>
            <person name="Riege K."/>
            <person name="Groth M."/>
            <person name="Westermann M."/>
            <person name="Marz M."/>
            <person name="Spaller T."/>
            <person name="Winckler T."/>
            <person name="Schaap P."/>
            <person name="Glockner G."/>
        </authorList>
    </citation>
    <scope>NUCLEOTIDE SEQUENCE [LARGE SCALE GENOMIC DNA]</scope>
    <source>
        <strain evidence="7 8">Jena</strain>
    </source>
</reference>
<evidence type="ECO:0000256" key="4">
    <source>
        <dbReference type="ARBA" id="ARBA00022801"/>
    </source>
</evidence>
<accession>A0A2P6NPT8</accession>
<dbReference type="GO" id="GO:0070008">
    <property type="term" value="F:serine-type exopeptidase activity"/>
    <property type="evidence" value="ECO:0007669"/>
    <property type="project" value="InterPro"/>
</dbReference>
<organism evidence="7 8">
    <name type="scientific">Planoprotostelium fungivorum</name>
    <dbReference type="NCBI Taxonomy" id="1890364"/>
    <lineage>
        <taxon>Eukaryota</taxon>
        <taxon>Amoebozoa</taxon>
        <taxon>Evosea</taxon>
        <taxon>Variosea</taxon>
        <taxon>Cavosteliida</taxon>
        <taxon>Cavosteliaceae</taxon>
        <taxon>Planoprotostelium</taxon>
    </lineage>
</organism>
<evidence type="ECO:0000256" key="1">
    <source>
        <dbReference type="ARBA" id="ARBA00011079"/>
    </source>
</evidence>
<feature type="signal peptide" evidence="6">
    <location>
        <begin position="1"/>
        <end position="15"/>
    </location>
</feature>
<dbReference type="InterPro" id="IPR042269">
    <property type="entry name" value="Ser_carbopepase_S28_SKS"/>
</dbReference>
<dbReference type="PANTHER" id="PTHR11010:SF11">
    <property type="entry name" value="THYMUS-SPECIFIC SERINE PROTEASE"/>
    <property type="match status" value="1"/>
</dbReference>
<evidence type="ECO:0000313" key="7">
    <source>
        <dbReference type="EMBL" id="PRP85970.1"/>
    </source>
</evidence>
<dbReference type="Gene3D" id="1.20.120.980">
    <property type="entry name" value="Serine carboxypeptidase S28, SKS domain"/>
    <property type="match status" value="1"/>
</dbReference>
<dbReference type="InParanoid" id="A0A2P6NPT8"/>
<dbReference type="GO" id="GO:0006508">
    <property type="term" value="P:proteolysis"/>
    <property type="evidence" value="ECO:0007669"/>
    <property type="project" value="UniProtKB-KW"/>
</dbReference>
<protein>
    <submittedName>
        <fullName evidence="7">Uncharacterized protein</fullName>
    </submittedName>
</protein>
<proteinExistence type="inferred from homology"/>
<dbReference type="Proteomes" id="UP000241769">
    <property type="component" value="Unassembled WGS sequence"/>
</dbReference>